<sequence length="265" mass="29776">MSPNSRQAEKDPRAHNYMKFSYGKDDTKKIVWRIRDTSDPVPDPVCSDTEIEATRALVRAEETAPSPANFFSGGNWSLGSDLEIEGPFDTLGGVYWKSTTKEPMKCPPPKSPRYNFPPGAIWVNTVLPSKEKEAVRQAFIWGKHEEWTDVPGQAIENSLASLPHPVLADRWFSMKEGKPPQWLKYDTIAKQRREKRKAEGLRDDELVAAGKAIKRVKLVVEPNPTARPLPQPEASVIDPTSSTPTVRAVRRRRIKIVVPNGDRQG</sequence>
<protein>
    <submittedName>
        <fullName evidence="2">Uncharacterized protein</fullName>
    </submittedName>
</protein>
<gene>
    <name evidence="2" type="ORF">V5O48_001838</name>
</gene>
<dbReference type="Proteomes" id="UP001465976">
    <property type="component" value="Unassembled WGS sequence"/>
</dbReference>
<evidence type="ECO:0000313" key="3">
    <source>
        <dbReference type="Proteomes" id="UP001465976"/>
    </source>
</evidence>
<dbReference type="EMBL" id="JBAHYK010000037">
    <property type="protein sequence ID" value="KAL0580179.1"/>
    <property type="molecule type" value="Genomic_DNA"/>
</dbReference>
<name>A0ABR3FXB1_9AGAR</name>
<accession>A0ABR3FXB1</accession>
<evidence type="ECO:0000256" key="1">
    <source>
        <dbReference type="SAM" id="MobiDB-lite"/>
    </source>
</evidence>
<reference evidence="2 3" key="1">
    <citation type="submission" date="2024-02" db="EMBL/GenBank/DDBJ databases">
        <title>A draft genome for the cacao thread blight pathogen Marasmius crinis-equi.</title>
        <authorList>
            <person name="Cohen S.P."/>
            <person name="Baruah I.K."/>
            <person name="Amoako-Attah I."/>
            <person name="Bukari Y."/>
            <person name="Meinhardt L.W."/>
            <person name="Bailey B.A."/>
        </authorList>
    </citation>
    <scope>NUCLEOTIDE SEQUENCE [LARGE SCALE GENOMIC DNA]</scope>
    <source>
        <strain evidence="2 3">GH-76</strain>
    </source>
</reference>
<organism evidence="2 3">
    <name type="scientific">Marasmius crinis-equi</name>
    <dbReference type="NCBI Taxonomy" id="585013"/>
    <lineage>
        <taxon>Eukaryota</taxon>
        <taxon>Fungi</taxon>
        <taxon>Dikarya</taxon>
        <taxon>Basidiomycota</taxon>
        <taxon>Agaricomycotina</taxon>
        <taxon>Agaricomycetes</taxon>
        <taxon>Agaricomycetidae</taxon>
        <taxon>Agaricales</taxon>
        <taxon>Marasmiineae</taxon>
        <taxon>Marasmiaceae</taxon>
        <taxon>Marasmius</taxon>
    </lineage>
</organism>
<feature type="region of interest" description="Disordered" evidence="1">
    <location>
        <begin position="223"/>
        <end position="245"/>
    </location>
</feature>
<comment type="caution">
    <text evidence="2">The sequence shown here is derived from an EMBL/GenBank/DDBJ whole genome shotgun (WGS) entry which is preliminary data.</text>
</comment>
<proteinExistence type="predicted"/>
<evidence type="ECO:0000313" key="2">
    <source>
        <dbReference type="EMBL" id="KAL0580179.1"/>
    </source>
</evidence>
<keyword evidence="3" id="KW-1185">Reference proteome</keyword>